<dbReference type="AlphaFoldDB" id="A0A6J8CQ07"/>
<sequence>MTEPGEGKKHPGLVPIALFTEWINAYQNQTLAKDTEYEGRQPAVLAIPVGLNEGAIKVWWLKFKQSQKYQAARLNCSTVVFLALKQGGALNMVQDPGNWWWDPDRTLQFARAMKHAMEVKRKGQVQFQQTSQAFTRQLQLARQAADQKAKAAHYVPMY</sequence>
<gene>
    <name evidence="1" type="ORF">MCOR_31796</name>
</gene>
<dbReference type="Proteomes" id="UP000507470">
    <property type="component" value="Unassembled WGS sequence"/>
</dbReference>
<reference evidence="1 2" key="1">
    <citation type="submission" date="2020-06" db="EMBL/GenBank/DDBJ databases">
        <authorList>
            <person name="Li R."/>
            <person name="Bekaert M."/>
        </authorList>
    </citation>
    <scope>NUCLEOTIDE SEQUENCE [LARGE SCALE GENOMIC DNA]</scope>
    <source>
        <strain evidence="2">wild</strain>
    </source>
</reference>
<keyword evidence="2" id="KW-1185">Reference proteome</keyword>
<dbReference type="EMBL" id="CACVKT020005675">
    <property type="protein sequence ID" value="CAC5397347.1"/>
    <property type="molecule type" value="Genomic_DNA"/>
</dbReference>
<evidence type="ECO:0000313" key="2">
    <source>
        <dbReference type="Proteomes" id="UP000507470"/>
    </source>
</evidence>
<name>A0A6J8CQ07_MYTCO</name>
<evidence type="ECO:0000313" key="1">
    <source>
        <dbReference type="EMBL" id="CAC5397347.1"/>
    </source>
</evidence>
<organism evidence="1 2">
    <name type="scientific">Mytilus coruscus</name>
    <name type="common">Sea mussel</name>
    <dbReference type="NCBI Taxonomy" id="42192"/>
    <lineage>
        <taxon>Eukaryota</taxon>
        <taxon>Metazoa</taxon>
        <taxon>Spiralia</taxon>
        <taxon>Lophotrochozoa</taxon>
        <taxon>Mollusca</taxon>
        <taxon>Bivalvia</taxon>
        <taxon>Autobranchia</taxon>
        <taxon>Pteriomorphia</taxon>
        <taxon>Mytilida</taxon>
        <taxon>Mytiloidea</taxon>
        <taxon>Mytilidae</taxon>
        <taxon>Mytilinae</taxon>
        <taxon>Mytilus</taxon>
    </lineage>
</organism>
<accession>A0A6J8CQ07</accession>
<dbReference type="OrthoDB" id="6065394at2759"/>
<protein>
    <submittedName>
        <fullName evidence="1">Uncharacterized protein</fullName>
    </submittedName>
</protein>
<proteinExistence type="predicted"/>